<dbReference type="PANTHER" id="PTHR30489:SF0">
    <property type="entry name" value="LIPOPROTEIN-RELEASING SYSTEM TRANSMEMBRANE PROTEIN LOLE"/>
    <property type="match status" value="1"/>
</dbReference>
<evidence type="ECO:0000256" key="4">
    <source>
        <dbReference type="ARBA" id="ARBA00022692"/>
    </source>
</evidence>
<keyword evidence="4 7" id="KW-0812">Transmembrane</keyword>
<proteinExistence type="inferred from homology"/>
<dbReference type="AlphaFoldDB" id="A0A921ATB8"/>
<comment type="subcellular location">
    <subcellularLocation>
        <location evidence="1">Cell membrane</location>
        <topology evidence="1">Multi-pass membrane protein</topology>
    </subcellularLocation>
</comment>
<dbReference type="GO" id="GO:0098797">
    <property type="term" value="C:plasma membrane protein complex"/>
    <property type="evidence" value="ECO:0007669"/>
    <property type="project" value="TreeGrafter"/>
</dbReference>
<feature type="transmembrane region" description="Helical" evidence="7">
    <location>
        <begin position="479"/>
        <end position="504"/>
    </location>
</feature>
<keyword evidence="3" id="KW-1003">Cell membrane</keyword>
<dbReference type="Pfam" id="PF02687">
    <property type="entry name" value="FtsX"/>
    <property type="match status" value="1"/>
</dbReference>
<evidence type="ECO:0000256" key="6">
    <source>
        <dbReference type="ARBA" id="ARBA00023136"/>
    </source>
</evidence>
<evidence type="ECO:0000256" key="1">
    <source>
        <dbReference type="ARBA" id="ARBA00004651"/>
    </source>
</evidence>
<reference evidence="9" key="2">
    <citation type="submission" date="2021-09" db="EMBL/GenBank/DDBJ databases">
        <authorList>
            <person name="Gilroy R."/>
        </authorList>
    </citation>
    <scope>NUCLEOTIDE SEQUENCE</scope>
    <source>
        <strain evidence="9">ChiGjej2B2-19336</strain>
    </source>
</reference>
<dbReference type="PANTHER" id="PTHR30489">
    <property type="entry name" value="LIPOPROTEIN-RELEASING SYSTEM TRANSMEMBRANE PROTEIN LOLE"/>
    <property type="match status" value="1"/>
</dbReference>
<evidence type="ECO:0000256" key="2">
    <source>
        <dbReference type="ARBA" id="ARBA00005236"/>
    </source>
</evidence>
<comment type="similarity">
    <text evidence="2">Belongs to the ABC-4 integral membrane protein family. LolC/E subfamily.</text>
</comment>
<feature type="transmembrane region" description="Helical" evidence="7">
    <location>
        <begin position="24"/>
        <end position="43"/>
    </location>
</feature>
<sequence length="610" mass="65435">MSSPVRAVVGLALADIRHEWRMSLCLVLAVAAIATPLLLFFGLKYGTLETLRSRLLENPATLELVPVTERLLDEDWFARWRKDPRVAFMVPHTRKLSAQADVRAAEGGGRVRLDLHPTLPGDVLLARYGADNVPDDGCVLSFAAAEKLKVGQGKKLIFTVTREQGRSRASLELTVTGILPVQAGTPASAYIPLEKLEAVEDYKDGRAVPELNWPGQDPVAYMQARGVLLAFEVAPDAMLQASLQLNTGFARLKKVESPDVFPALPSGRIVYRLTSLGRGAGENNFLALEEKLRGCGVFLAPLFAGVEFLLPGDVLLRGQPATGAESGPLLQAMSGLSSLSAWTDRNLRSFPRVMLVPASVPGGEVSVTAQVAGHEERRLTFRVTLAPHPEVPEGTALAPQAMLGQLSLLEERTLRDGRNSDGSPAFLLGRRGYSSFRMYASGMDAVAPLAADLEKEDMRISTKADRIEEIKSLDAGLSLLFWIIASASSLGGTACLLSSIYASVERKRREFAVLRLLGLHGVRLGLFPLVSSLALTLCGMAASLGMFHAMAGTIGIFFARHLEEGERVCALGFPEQAGAVLVAACLAVLAGGAAALRLNTIEPSESLRDE</sequence>
<keyword evidence="5 7" id="KW-1133">Transmembrane helix</keyword>
<feature type="transmembrane region" description="Helical" evidence="7">
    <location>
        <begin position="525"/>
        <end position="558"/>
    </location>
</feature>
<dbReference type="EMBL" id="DYZA01000011">
    <property type="protein sequence ID" value="HJD96105.1"/>
    <property type="molecule type" value="Genomic_DNA"/>
</dbReference>
<comment type="caution">
    <text evidence="9">The sequence shown here is derived from an EMBL/GenBank/DDBJ whole genome shotgun (WGS) entry which is preliminary data.</text>
</comment>
<accession>A0A921ATB8</accession>
<dbReference type="GO" id="GO:0044874">
    <property type="term" value="P:lipoprotein localization to outer membrane"/>
    <property type="evidence" value="ECO:0007669"/>
    <property type="project" value="TreeGrafter"/>
</dbReference>
<dbReference type="Proteomes" id="UP000698963">
    <property type="component" value="Unassembled WGS sequence"/>
</dbReference>
<evidence type="ECO:0000256" key="5">
    <source>
        <dbReference type="ARBA" id="ARBA00022989"/>
    </source>
</evidence>
<gene>
    <name evidence="9" type="ORF">K8W16_00450</name>
</gene>
<keyword evidence="6 7" id="KW-0472">Membrane</keyword>
<evidence type="ECO:0000259" key="8">
    <source>
        <dbReference type="Pfam" id="PF02687"/>
    </source>
</evidence>
<feature type="domain" description="ABC3 transporter permease C-terminal" evidence="8">
    <location>
        <begin position="483"/>
        <end position="603"/>
    </location>
</feature>
<protein>
    <recommendedName>
        <fullName evidence="8">ABC3 transporter permease C-terminal domain-containing protein</fullName>
    </recommendedName>
</protein>
<organism evidence="9 10">
    <name type="scientific">Mailhella massiliensis</name>
    <dbReference type="NCBI Taxonomy" id="1903261"/>
    <lineage>
        <taxon>Bacteria</taxon>
        <taxon>Pseudomonadati</taxon>
        <taxon>Thermodesulfobacteriota</taxon>
        <taxon>Desulfovibrionia</taxon>
        <taxon>Desulfovibrionales</taxon>
        <taxon>Desulfovibrionaceae</taxon>
        <taxon>Mailhella</taxon>
    </lineage>
</organism>
<evidence type="ECO:0000313" key="10">
    <source>
        <dbReference type="Proteomes" id="UP000698963"/>
    </source>
</evidence>
<evidence type="ECO:0000256" key="7">
    <source>
        <dbReference type="SAM" id="Phobius"/>
    </source>
</evidence>
<feature type="transmembrane region" description="Helical" evidence="7">
    <location>
        <begin position="578"/>
        <end position="598"/>
    </location>
</feature>
<evidence type="ECO:0000256" key="3">
    <source>
        <dbReference type="ARBA" id="ARBA00022475"/>
    </source>
</evidence>
<dbReference type="InterPro" id="IPR003838">
    <property type="entry name" value="ABC3_permease_C"/>
</dbReference>
<dbReference type="InterPro" id="IPR051447">
    <property type="entry name" value="Lipoprotein-release_system"/>
</dbReference>
<reference evidence="9" key="1">
    <citation type="journal article" date="2021" name="PeerJ">
        <title>Extensive microbial diversity within the chicken gut microbiome revealed by metagenomics and culture.</title>
        <authorList>
            <person name="Gilroy R."/>
            <person name="Ravi A."/>
            <person name="Getino M."/>
            <person name="Pursley I."/>
            <person name="Horton D.L."/>
            <person name="Alikhan N.F."/>
            <person name="Baker D."/>
            <person name="Gharbi K."/>
            <person name="Hall N."/>
            <person name="Watson M."/>
            <person name="Adriaenssens E.M."/>
            <person name="Foster-Nyarko E."/>
            <person name="Jarju S."/>
            <person name="Secka A."/>
            <person name="Antonio M."/>
            <person name="Oren A."/>
            <person name="Chaudhuri R.R."/>
            <person name="La Ragione R."/>
            <person name="Hildebrand F."/>
            <person name="Pallen M.J."/>
        </authorList>
    </citation>
    <scope>NUCLEOTIDE SEQUENCE</scope>
    <source>
        <strain evidence="9">ChiGjej2B2-19336</strain>
    </source>
</reference>
<dbReference type="RefSeq" id="WP_304120195.1">
    <property type="nucleotide sequence ID" value="NZ_DYZA01000011.1"/>
</dbReference>
<name>A0A921ATB8_9BACT</name>
<evidence type="ECO:0000313" key="9">
    <source>
        <dbReference type="EMBL" id="HJD96105.1"/>
    </source>
</evidence>